<organism evidence="1 2">
    <name type="scientific">Arthrobotrys flagrans</name>
    <name type="common">Nematode-trapping fungus</name>
    <name type="synonym">Trichothecium flagrans</name>
    <dbReference type="NCBI Taxonomy" id="97331"/>
    <lineage>
        <taxon>Eukaryota</taxon>
        <taxon>Fungi</taxon>
        <taxon>Dikarya</taxon>
        <taxon>Ascomycota</taxon>
        <taxon>Pezizomycotina</taxon>
        <taxon>Orbiliomycetes</taxon>
        <taxon>Orbiliales</taxon>
        <taxon>Orbiliaceae</taxon>
        <taxon>Arthrobotrys</taxon>
    </lineage>
</organism>
<dbReference type="STRING" id="97331.A0A437A9B0"/>
<evidence type="ECO:0000313" key="1">
    <source>
        <dbReference type="EMBL" id="RVD87540.1"/>
    </source>
</evidence>
<comment type="caution">
    <text evidence="1">The sequence shown here is derived from an EMBL/GenBank/DDBJ whole genome shotgun (WGS) entry which is preliminary data.</text>
</comment>
<dbReference type="InterPro" id="IPR029731">
    <property type="entry name" value="OSGIN1/2"/>
</dbReference>
<evidence type="ECO:0008006" key="3">
    <source>
        <dbReference type="Google" id="ProtNLM"/>
    </source>
</evidence>
<keyword evidence="2" id="KW-1185">Reference proteome</keyword>
<gene>
    <name evidence="1" type="ORF">DFL_001769</name>
</gene>
<dbReference type="Proteomes" id="UP000283090">
    <property type="component" value="Unassembled WGS sequence"/>
</dbReference>
<accession>A0A437A9B0</accession>
<reference evidence="1 2" key="1">
    <citation type="submission" date="2019-01" db="EMBL/GenBank/DDBJ databases">
        <title>Intercellular communication is required for trap formation in the nematode-trapping fungus Duddingtonia flagrans.</title>
        <authorList>
            <person name="Youssar L."/>
            <person name="Wernet V."/>
            <person name="Hensel N."/>
            <person name="Hildebrandt H.-G."/>
            <person name="Fischer R."/>
        </authorList>
    </citation>
    <scope>NUCLEOTIDE SEQUENCE [LARGE SCALE GENOMIC DNA]</scope>
    <source>
        <strain evidence="1 2">CBS H-5679</strain>
    </source>
</reference>
<dbReference type="VEuPathDB" id="FungiDB:DFL_001769"/>
<dbReference type="Gene3D" id="3.50.50.60">
    <property type="entry name" value="FAD/NAD(P)-binding domain"/>
    <property type="match status" value="1"/>
</dbReference>
<dbReference type="AlphaFoldDB" id="A0A437A9B0"/>
<sequence>MVKRDFEAASMGSRGFKSKSAKAHMDNGAIPANISTVSKTDTVIIGNGPSALALSYLLHGNEPWYSPSEPHPDSVLHRKLLKKVGLSPLSDSQQDVRLYDVLRTPNDCDDITCHFPASVSMSYSTAALPLNTLLDTLLRPLADVDMEESISRVGWRKTNSDIVPHVILGEELKAGGQWAGDEVWFGDEDDEESDNGLKTLSYADLLSLPGYSLGDHYKQKYHKDMDPYYRPTRRLVAEYYATYPRKVGIEDVLFPGTSVTNVEKINDNSGFNFLVSIKLKSKSGSTSHEAHVIRCRNVVLGTGIFSHRIPPPPVFAPFFESRLDTTEKLRDDNPENTLTTGQLPLLVVGSGYTAADAILCNQGKRPIVHVYRWDPEERPSPLRGCHPQAYPGYAGVYRQMKDAVLKKQSATNEIYQGFPNAVVTETRADGTVKLSMKSEDGTFHETFIRVADIEVCIGRRGRLDYLAPALCKEIGIKNIDYSNMESPNNARESQLPLTLARTVTSSRRYSTRSRKPMLHPTTSGTAGKVWVRYSSLRERVERNIEVTPNVFIIGSLTGDSLVRFAMGGCVYSAGRIISNNVPIIDSSDSSTAASETSSISESEEPQKLFDGRYYSEMLGCFILLLHSSGVF</sequence>
<proteinExistence type="predicted"/>
<dbReference type="SUPFAM" id="SSF51905">
    <property type="entry name" value="FAD/NAD(P)-binding domain"/>
    <property type="match status" value="1"/>
</dbReference>
<dbReference type="InterPro" id="IPR036188">
    <property type="entry name" value="FAD/NAD-bd_sf"/>
</dbReference>
<evidence type="ECO:0000313" key="2">
    <source>
        <dbReference type="Proteomes" id="UP000283090"/>
    </source>
</evidence>
<dbReference type="OrthoDB" id="412005at2759"/>
<dbReference type="GeneID" id="93584080"/>
<name>A0A437A9B0_ARTFL</name>
<dbReference type="PANTHER" id="PTHR15192:SF8">
    <property type="entry name" value="FAD_NAD(P)-BINDING DOMAIN-CONTAINING PROTEIN"/>
    <property type="match status" value="1"/>
</dbReference>
<dbReference type="PANTHER" id="PTHR15192">
    <property type="entry name" value="PROTEIN CBG05349"/>
    <property type="match status" value="1"/>
</dbReference>
<dbReference type="EMBL" id="SAEB01000003">
    <property type="protein sequence ID" value="RVD87540.1"/>
    <property type="molecule type" value="Genomic_DNA"/>
</dbReference>
<protein>
    <recommendedName>
        <fullName evidence="3">L-ornithine N(5)-oxygenase</fullName>
    </recommendedName>
</protein>
<dbReference type="RefSeq" id="XP_067493084.1">
    <property type="nucleotide sequence ID" value="XM_067630440.1"/>
</dbReference>